<dbReference type="PROSITE" id="PS50158">
    <property type="entry name" value="ZF_CCHC"/>
    <property type="match status" value="1"/>
</dbReference>
<feature type="domain" description="CCHC-type" evidence="3">
    <location>
        <begin position="413"/>
        <end position="428"/>
    </location>
</feature>
<keyword evidence="1" id="KW-0479">Metal-binding</keyword>
<evidence type="ECO:0000259" key="3">
    <source>
        <dbReference type="PROSITE" id="PS50158"/>
    </source>
</evidence>
<keyword evidence="1" id="KW-0863">Zinc-finger</keyword>
<feature type="coiled-coil region" evidence="2">
    <location>
        <begin position="5"/>
        <end position="32"/>
    </location>
</feature>
<dbReference type="SUPFAM" id="SSF57756">
    <property type="entry name" value="Retrovirus zinc finger-like domains"/>
    <property type="match status" value="1"/>
</dbReference>
<evidence type="ECO:0000256" key="2">
    <source>
        <dbReference type="SAM" id="Coils"/>
    </source>
</evidence>
<dbReference type="GO" id="GO:0008270">
    <property type="term" value="F:zinc ion binding"/>
    <property type="evidence" value="ECO:0007669"/>
    <property type="project" value="UniProtKB-KW"/>
</dbReference>
<reference evidence="4" key="1">
    <citation type="journal article" date="2023" name="G3 (Bethesda)">
        <title>Whole genome assemblies of Zophobas morio and Tenebrio molitor.</title>
        <authorList>
            <person name="Kaur S."/>
            <person name="Stinson S.A."/>
            <person name="diCenzo G.C."/>
        </authorList>
    </citation>
    <scope>NUCLEOTIDE SEQUENCE</scope>
    <source>
        <strain evidence="4">QUZm001</strain>
    </source>
</reference>
<protein>
    <recommendedName>
        <fullName evidence="3">CCHC-type domain-containing protein</fullName>
    </recommendedName>
</protein>
<keyword evidence="5" id="KW-1185">Reference proteome</keyword>
<dbReference type="InterPro" id="IPR001878">
    <property type="entry name" value="Znf_CCHC"/>
</dbReference>
<dbReference type="Proteomes" id="UP001168821">
    <property type="component" value="Unassembled WGS sequence"/>
</dbReference>
<dbReference type="Gene3D" id="4.10.60.10">
    <property type="entry name" value="Zinc finger, CCHC-type"/>
    <property type="match status" value="1"/>
</dbReference>
<sequence length="478" mass="55219">MEAQIKKQNEEILHLKAENERIKIELEKADRREGRGLLKSRVTKEEILTVENREHFDLIKDKIWEDKIFENVEIVVGNPLSESMSECMMVIVEAGDPDMNRSIQRIYRDRYPEMAEMCDKFETIENTIKIKNKNINGVKEITRRIIKIKATDMQGDLWNLLKRVKEYINEENVSNLVTHKITELEAEELKKIMQCIFMGTETKIKMYVPESIQREVEKRQPKDPNSYAIVVEKKGVDYNTLLKEVKATLTTIEDKKAIKTVRSTRDGKMLIITDKDKQKEQNIRETIIEKIKEVKVRQISGTKRDKMTLFVRNLDAATSKDEVKQAIRSELEDRGETELNVGEVRPTRNNTQTVTITIDKESAGILLRKGYITVGIVKGRIEEHIQVQRCYRCWGYGHTASGCKENADRRNNCYRCGEEGHQAEECKEETKCPLCERKGHAAGSSLCKAFRAALKEAKGKATIWQNLGRNLGQERPTT</sequence>
<gene>
    <name evidence="4" type="ORF">Zmor_004297</name>
</gene>
<evidence type="ECO:0000256" key="1">
    <source>
        <dbReference type="PROSITE-ProRule" id="PRU00047"/>
    </source>
</evidence>
<dbReference type="Pfam" id="PF00098">
    <property type="entry name" value="zf-CCHC"/>
    <property type="match status" value="1"/>
</dbReference>
<keyword evidence="1" id="KW-0862">Zinc</keyword>
<evidence type="ECO:0000313" key="5">
    <source>
        <dbReference type="Proteomes" id="UP001168821"/>
    </source>
</evidence>
<proteinExistence type="predicted"/>
<dbReference type="SMART" id="SM00343">
    <property type="entry name" value="ZnF_C2HC"/>
    <property type="match status" value="2"/>
</dbReference>
<name>A0AA38M0L1_9CUCU</name>
<keyword evidence="2" id="KW-0175">Coiled coil</keyword>
<dbReference type="InterPro" id="IPR036875">
    <property type="entry name" value="Znf_CCHC_sf"/>
</dbReference>
<dbReference type="AlphaFoldDB" id="A0AA38M0L1"/>
<organism evidence="4 5">
    <name type="scientific">Zophobas morio</name>
    <dbReference type="NCBI Taxonomy" id="2755281"/>
    <lineage>
        <taxon>Eukaryota</taxon>
        <taxon>Metazoa</taxon>
        <taxon>Ecdysozoa</taxon>
        <taxon>Arthropoda</taxon>
        <taxon>Hexapoda</taxon>
        <taxon>Insecta</taxon>
        <taxon>Pterygota</taxon>
        <taxon>Neoptera</taxon>
        <taxon>Endopterygota</taxon>
        <taxon>Coleoptera</taxon>
        <taxon>Polyphaga</taxon>
        <taxon>Cucujiformia</taxon>
        <taxon>Tenebrionidae</taxon>
        <taxon>Zophobas</taxon>
    </lineage>
</organism>
<accession>A0AA38M0L1</accession>
<comment type="caution">
    <text evidence="4">The sequence shown here is derived from an EMBL/GenBank/DDBJ whole genome shotgun (WGS) entry which is preliminary data.</text>
</comment>
<dbReference type="EMBL" id="JALNTZ010000015">
    <property type="protein sequence ID" value="KAJ3639081.1"/>
    <property type="molecule type" value="Genomic_DNA"/>
</dbReference>
<evidence type="ECO:0000313" key="4">
    <source>
        <dbReference type="EMBL" id="KAJ3639081.1"/>
    </source>
</evidence>
<dbReference type="GO" id="GO:0003676">
    <property type="term" value="F:nucleic acid binding"/>
    <property type="evidence" value="ECO:0007669"/>
    <property type="project" value="InterPro"/>
</dbReference>